<keyword evidence="4 6" id="KW-0067">ATP-binding</keyword>
<dbReference type="PANTHER" id="PTHR43776">
    <property type="entry name" value="TRANSPORT ATP-BINDING PROTEIN"/>
    <property type="match status" value="1"/>
</dbReference>
<evidence type="ECO:0000256" key="1">
    <source>
        <dbReference type="ARBA" id="ARBA00005417"/>
    </source>
</evidence>
<dbReference type="PROSITE" id="PS00211">
    <property type="entry name" value="ABC_TRANSPORTER_1"/>
    <property type="match status" value="2"/>
</dbReference>
<dbReference type="SMART" id="SM00382">
    <property type="entry name" value="AAA"/>
    <property type="match status" value="2"/>
</dbReference>
<dbReference type="AlphaFoldDB" id="A0A077LTB9"/>
<dbReference type="GO" id="GO:0005524">
    <property type="term" value="F:ATP binding"/>
    <property type="evidence" value="ECO:0007669"/>
    <property type="project" value="UniProtKB-KW"/>
</dbReference>
<sequence>MSALEVEGITVTHGSRTLVEPLDLGIEAGRCLAIIGESGSGKSMTARAVAGLLPRGVHATGTVRLGPHVVSLPASERVWSRMRGDRIALLLQDPFTSLSPVHTCGSQLSAALLAADKRRGRSRRRAAQRRADVAARLEEVHLDPRVAAQYPHQLSGGMRQRVAIAAALAADPDVLIADEPTTALDATVQADVLDLLTALRSERGLGLLLISHDLGIVQGRAQDVIVMQHGTVVERGDTSRVLHHPEHPYTRRLLAASPTLAAADRADQPAGETLLRAEGIEKSFDGRRVLRDVRVDLHARETLALVGASGSGKSTLARVIAGLEVPDAGAMTFDGASLPAGRAGRIPSQIQVVFQDPNSTLNPAFTVGRTVAEALRTAGRPASEVPGLLAMVELDPELAGRRPASLSGGQRQRVAIARALAPQPRLLICDESVSALDVSVQDQILQLLGRLKEQLHLSILFISHDLAVVAQIADRVAVMHDGVIVETGPTAIVIDTPQSPYTAELVASARAQSLTTEESA</sequence>
<dbReference type="Pfam" id="PF08352">
    <property type="entry name" value="oligo_HPY"/>
    <property type="match status" value="1"/>
</dbReference>
<dbReference type="InterPro" id="IPR003593">
    <property type="entry name" value="AAA+_ATPase"/>
</dbReference>
<dbReference type="InterPro" id="IPR050319">
    <property type="entry name" value="ABC_transp_ATP-bind"/>
</dbReference>
<dbReference type="CDD" id="cd03257">
    <property type="entry name" value="ABC_NikE_OppD_transporters"/>
    <property type="match status" value="2"/>
</dbReference>
<evidence type="ECO:0000256" key="4">
    <source>
        <dbReference type="ARBA" id="ARBA00022840"/>
    </source>
</evidence>
<dbReference type="GO" id="GO:0016887">
    <property type="term" value="F:ATP hydrolysis activity"/>
    <property type="evidence" value="ECO:0007669"/>
    <property type="project" value="InterPro"/>
</dbReference>
<evidence type="ECO:0000259" key="5">
    <source>
        <dbReference type="PROSITE" id="PS50893"/>
    </source>
</evidence>
<dbReference type="GO" id="GO:0015833">
    <property type="term" value="P:peptide transport"/>
    <property type="evidence" value="ECO:0007669"/>
    <property type="project" value="InterPro"/>
</dbReference>
<dbReference type="STRING" id="1194083.BN12_1390013"/>
<dbReference type="InterPro" id="IPR013563">
    <property type="entry name" value="Oligopep_ABC_C"/>
</dbReference>
<reference evidence="6 7" key="1">
    <citation type="journal article" date="2013" name="ISME J.">
        <title>A metabolic model for members of the genus Tetrasphaera involved in enhanced biological phosphorus removal.</title>
        <authorList>
            <person name="Kristiansen R."/>
            <person name="Nguyen H.T.T."/>
            <person name="Saunders A.M."/>
            <person name="Nielsen J.L."/>
            <person name="Wimmer R."/>
            <person name="Le V.Q."/>
            <person name="McIlroy S.J."/>
            <person name="Petrovski S."/>
            <person name="Seviour R.J."/>
            <person name="Calteau A."/>
            <person name="Nielsen K.L."/>
            <person name="Nielsen P.H."/>
        </authorList>
    </citation>
    <scope>NUCLEOTIDE SEQUENCE [LARGE SCALE GENOMIC DNA]</scope>
    <source>
        <strain evidence="6 7">T1-X7</strain>
    </source>
</reference>
<dbReference type="OrthoDB" id="3677453at2"/>
<evidence type="ECO:0000256" key="2">
    <source>
        <dbReference type="ARBA" id="ARBA00022448"/>
    </source>
</evidence>
<accession>A0A077LTB9</accession>
<dbReference type="RefSeq" id="WP_048553463.1">
    <property type="nucleotide sequence ID" value="NZ_HF570958.1"/>
</dbReference>
<dbReference type="SUPFAM" id="SSF52540">
    <property type="entry name" value="P-loop containing nucleoside triphosphate hydrolases"/>
    <property type="match status" value="2"/>
</dbReference>
<organism evidence="6 7">
    <name type="scientific">Nostocoides japonicum T1-X7</name>
    <dbReference type="NCBI Taxonomy" id="1194083"/>
    <lineage>
        <taxon>Bacteria</taxon>
        <taxon>Bacillati</taxon>
        <taxon>Actinomycetota</taxon>
        <taxon>Actinomycetes</taxon>
        <taxon>Micrococcales</taxon>
        <taxon>Intrasporangiaceae</taxon>
        <taxon>Nostocoides</taxon>
    </lineage>
</organism>
<protein>
    <submittedName>
        <fullName evidence="6">Putative peptide transport fused subunits of ABC superfamily: ATP-binding components</fullName>
    </submittedName>
</protein>
<dbReference type="Pfam" id="PF00005">
    <property type="entry name" value="ABC_tran"/>
    <property type="match status" value="2"/>
</dbReference>
<feature type="domain" description="ABC transporter" evidence="5">
    <location>
        <begin position="4"/>
        <end position="254"/>
    </location>
</feature>
<dbReference type="GO" id="GO:0055085">
    <property type="term" value="P:transmembrane transport"/>
    <property type="evidence" value="ECO:0007669"/>
    <property type="project" value="UniProtKB-ARBA"/>
</dbReference>
<keyword evidence="2" id="KW-0813">Transport</keyword>
<dbReference type="InterPro" id="IPR017871">
    <property type="entry name" value="ABC_transporter-like_CS"/>
</dbReference>
<proteinExistence type="inferred from homology"/>
<dbReference type="InterPro" id="IPR003439">
    <property type="entry name" value="ABC_transporter-like_ATP-bd"/>
</dbReference>
<feature type="domain" description="ABC transporter" evidence="5">
    <location>
        <begin position="275"/>
        <end position="506"/>
    </location>
</feature>
<name>A0A077LTB9_9MICO</name>
<gene>
    <name evidence="6" type="primary">yliA</name>
    <name evidence="6" type="ORF">BN12_1390013</name>
</gene>
<comment type="caution">
    <text evidence="6">The sequence shown here is derived from an EMBL/GenBank/DDBJ whole genome shotgun (WGS) entry which is preliminary data.</text>
</comment>
<dbReference type="InterPro" id="IPR027417">
    <property type="entry name" value="P-loop_NTPase"/>
</dbReference>
<dbReference type="PANTHER" id="PTHR43776:SF7">
    <property type="entry name" value="D,D-DIPEPTIDE TRANSPORT ATP-BINDING PROTEIN DDPF-RELATED"/>
    <property type="match status" value="1"/>
</dbReference>
<dbReference type="Gene3D" id="3.40.50.300">
    <property type="entry name" value="P-loop containing nucleotide triphosphate hydrolases"/>
    <property type="match status" value="2"/>
</dbReference>
<dbReference type="PROSITE" id="PS50893">
    <property type="entry name" value="ABC_TRANSPORTER_2"/>
    <property type="match status" value="2"/>
</dbReference>
<comment type="similarity">
    <text evidence="1">Belongs to the ABC transporter superfamily.</text>
</comment>
<dbReference type="Proteomes" id="UP000035721">
    <property type="component" value="Unassembled WGS sequence"/>
</dbReference>
<keyword evidence="7" id="KW-1185">Reference proteome</keyword>
<dbReference type="EMBL" id="CAJB01000045">
    <property type="protein sequence ID" value="CCH76668.1"/>
    <property type="molecule type" value="Genomic_DNA"/>
</dbReference>
<keyword evidence="3" id="KW-0547">Nucleotide-binding</keyword>
<evidence type="ECO:0000256" key="3">
    <source>
        <dbReference type="ARBA" id="ARBA00022741"/>
    </source>
</evidence>
<evidence type="ECO:0000313" key="6">
    <source>
        <dbReference type="EMBL" id="CCH76668.1"/>
    </source>
</evidence>
<evidence type="ECO:0000313" key="7">
    <source>
        <dbReference type="Proteomes" id="UP000035721"/>
    </source>
</evidence>